<evidence type="ECO:0000259" key="8">
    <source>
        <dbReference type="Pfam" id="PF01915"/>
    </source>
</evidence>
<dbReference type="OrthoDB" id="9805821at2"/>
<evidence type="ECO:0000256" key="1">
    <source>
        <dbReference type="ARBA" id="ARBA00000448"/>
    </source>
</evidence>
<dbReference type="Gene3D" id="3.20.20.300">
    <property type="entry name" value="Glycoside hydrolase, family 3, N-terminal domain"/>
    <property type="match status" value="1"/>
</dbReference>
<dbReference type="Proteomes" id="UP000305398">
    <property type="component" value="Chromosome"/>
</dbReference>
<dbReference type="AlphaFoldDB" id="A0A5B8A4Z2"/>
<sequence>MALLAFLGIVQPVQGQAKTQPKQPVLGNRSAKIIEQNGLKFKDLNKNGKLDKYEDWRLPAEARAQDLLSKMSVEEKVGFMLISSTRLKNDWSFDTPKTKDPITSGFNEDDMVATTNMFTKKPLPVPVMSAAGTTKAVSQYHLRHFILRANPSARIIAEWANNLQALCEQQPLGIPAIVTSNPRNHITSTAAIGTSVGQTAFSTWPGELGLSAMRDLKLTREFADIARQEWVATGLRKGYMYMADLATEPRWQRVDGTFGENADWVGQMITQVILGFQGPKLSPTSVALTTKHFPGGGAGKEGQDPHFDWGKQEVFPGGMLANNLIPFKAAIKAGTSSIMPYYSMPVGTQYEQIAYAYNKAIIHDLLRTQLGFKGIINSDTGPIEMMPWGVEDLSITQRYQRALEAGVNIFAGTADPTELLKTVQSNPKDMPLINDSVRRLLLEKFELGLFENPYVDATAAEKIVNNPRFAARASLAMRKSIVLLRNETKALPLKAKTKVYFETYNKRFGTPTTGPGDVYASKDASYPVDFVATPEEADVILLWIKPGAKPLFASDGSPLELSLSKNGVDVAYVNALAAKKPTVLAINYTNPWVIGEIYGDATKSQIKGVLATFGTTPEALLDVVTGKFDPTGKMPFTTPISEAAVKNQKEDVPGDKEGPGYPLFKYDEGLSYKGNL</sequence>
<dbReference type="InterPro" id="IPR017853">
    <property type="entry name" value="GH"/>
</dbReference>
<evidence type="ECO:0000313" key="9">
    <source>
        <dbReference type="EMBL" id="QDA62414.1"/>
    </source>
</evidence>
<dbReference type="InterPro" id="IPR036881">
    <property type="entry name" value="Glyco_hydro_3_C_sf"/>
</dbReference>
<dbReference type="GO" id="GO:0009251">
    <property type="term" value="P:glucan catabolic process"/>
    <property type="evidence" value="ECO:0007669"/>
    <property type="project" value="TreeGrafter"/>
</dbReference>
<name>A0A5B8A4Z2_9BACT</name>
<evidence type="ECO:0000256" key="4">
    <source>
        <dbReference type="ARBA" id="ARBA00022729"/>
    </source>
</evidence>
<keyword evidence="6" id="KW-0326">Glycosidase</keyword>
<dbReference type="PANTHER" id="PTHR30620:SF16">
    <property type="entry name" value="LYSOSOMAL BETA GLUCOSIDASE"/>
    <property type="match status" value="1"/>
</dbReference>
<proteinExistence type="inferred from homology"/>
<dbReference type="InterPro" id="IPR051915">
    <property type="entry name" value="Cellulose_Degrad_GH3"/>
</dbReference>
<evidence type="ECO:0000256" key="2">
    <source>
        <dbReference type="ARBA" id="ARBA00005336"/>
    </source>
</evidence>
<dbReference type="InterPro" id="IPR036962">
    <property type="entry name" value="Glyco_hydro_3_N_sf"/>
</dbReference>
<dbReference type="InterPro" id="IPR001764">
    <property type="entry name" value="Glyco_hydro_3_N"/>
</dbReference>
<feature type="domain" description="Glycoside hydrolase family 3 C-terminal" evidence="8">
    <location>
        <begin position="481"/>
        <end position="672"/>
    </location>
</feature>
<evidence type="ECO:0000259" key="7">
    <source>
        <dbReference type="Pfam" id="PF00933"/>
    </source>
</evidence>
<keyword evidence="5 9" id="KW-0378">Hydrolase</keyword>
<dbReference type="PANTHER" id="PTHR30620">
    <property type="entry name" value="PERIPLASMIC BETA-GLUCOSIDASE-RELATED"/>
    <property type="match status" value="1"/>
</dbReference>
<dbReference type="RefSeq" id="WP_139517645.1">
    <property type="nucleotide sequence ID" value="NZ_CP040896.1"/>
</dbReference>
<dbReference type="SUPFAM" id="SSF51445">
    <property type="entry name" value="(Trans)glycosidases"/>
    <property type="match status" value="1"/>
</dbReference>
<evidence type="ECO:0000313" key="10">
    <source>
        <dbReference type="Proteomes" id="UP000305398"/>
    </source>
</evidence>
<comment type="similarity">
    <text evidence="2">Belongs to the glycosyl hydrolase 3 family.</text>
</comment>
<evidence type="ECO:0000256" key="6">
    <source>
        <dbReference type="ARBA" id="ARBA00023295"/>
    </source>
</evidence>
<reference evidence="9 10" key="1">
    <citation type="submission" date="2019-06" db="EMBL/GenBank/DDBJ databases">
        <authorList>
            <person name="Srinivasan S."/>
        </authorList>
    </citation>
    <scope>NUCLEOTIDE SEQUENCE [LARGE SCALE GENOMIC DNA]</scope>
    <source>
        <strain evidence="9 10">17J68-5</strain>
    </source>
</reference>
<dbReference type="EMBL" id="CP040896">
    <property type="protein sequence ID" value="QDA62414.1"/>
    <property type="molecule type" value="Genomic_DNA"/>
</dbReference>
<dbReference type="Pfam" id="PF01915">
    <property type="entry name" value="Glyco_hydro_3_C"/>
    <property type="match status" value="1"/>
</dbReference>
<dbReference type="GO" id="GO:0008422">
    <property type="term" value="F:beta-glucosidase activity"/>
    <property type="evidence" value="ECO:0007669"/>
    <property type="project" value="UniProtKB-EC"/>
</dbReference>
<comment type="catalytic activity">
    <reaction evidence="1">
        <text>Hydrolysis of terminal, non-reducing beta-D-glucosyl residues with release of beta-D-glucose.</text>
        <dbReference type="EC" id="3.2.1.21"/>
    </reaction>
</comment>
<protein>
    <recommendedName>
        <fullName evidence="3">beta-glucosidase</fullName>
        <ecNumber evidence="3">3.2.1.21</ecNumber>
    </recommendedName>
</protein>
<dbReference type="KEGG" id="hyj:FHG12_00965"/>
<evidence type="ECO:0000256" key="3">
    <source>
        <dbReference type="ARBA" id="ARBA00012744"/>
    </source>
</evidence>
<accession>A0A5B8A4Z2</accession>
<evidence type="ECO:0000256" key="5">
    <source>
        <dbReference type="ARBA" id="ARBA00022801"/>
    </source>
</evidence>
<dbReference type="SUPFAM" id="SSF52279">
    <property type="entry name" value="Beta-D-glucan exohydrolase, C-terminal domain"/>
    <property type="match status" value="1"/>
</dbReference>
<dbReference type="InterPro" id="IPR002772">
    <property type="entry name" value="Glyco_hydro_3_C"/>
</dbReference>
<dbReference type="EC" id="3.2.1.21" evidence="3"/>
<dbReference type="Gene3D" id="3.40.50.1700">
    <property type="entry name" value="Glycoside hydrolase family 3 C-terminal domain"/>
    <property type="match status" value="1"/>
</dbReference>
<feature type="domain" description="Glycoside hydrolase family 3 N-terminal" evidence="7">
    <location>
        <begin position="134"/>
        <end position="441"/>
    </location>
</feature>
<keyword evidence="4" id="KW-0732">Signal</keyword>
<keyword evidence="10" id="KW-1185">Reference proteome</keyword>
<gene>
    <name evidence="9" type="ORF">FHG12_00965</name>
</gene>
<dbReference type="Pfam" id="PF00933">
    <property type="entry name" value="Glyco_hydro_3"/>
    <property type="match status" value="1"/>
</dbReference>
<organism evidence="9 10">
    <name type="scientific">Hymenobacter jejuensis</name>
    <dbReference type="NCBI Taxonomy" id="2502781"/>
    <lineage>
        <taxon>Bacteria</taxon>
        <taxon>Pseudomonadati</taxon>
        <taxon>Bacteroidota</taxon>
        <taxon>Cytophagia</taxon>
        <taxon>Cytophagales</taxon>
        <taxon>Hymenobacteraceae</taxon>
        <taxon>Hymenobacter</taxon>
    </lineage>
</organism>